<proteinExistence type="predicted"/>
<evidence type="ECO:0000313" key="2">
    <source>
        <dbReference type="EMBL" id="GAA3044970.1"/>
    </source>
</evidence>
<dbReference type="Proteomes" id="UP001501035">
    <property type="component" value="Unassembled WGS sequence"/>
</dbReference>
<reference evidence="3" key="1">
    <citation type="journal article" date="2019" name="Int. J. Syst. Evol. Microbiol.">
        <title>The Global Catalogue of Microorganisms (GCM) 10K type strain sequencing project: providing services to taxonomists for standard genome sequencing and annotation.</title>
        <authorList>
            <consortium name="The Broad Institute Genomics Platform"/>
            <consortium name="The Broad Institute Genome Sequencing Center for Infectious Disease"/>
            <person name="Wu L."/>
            <person name="Ma J."/>
        </authorList>
    </citation>
    <scope>NUCLEOTIDE SEQUENCE [LARGE SCALE GENOMIC DNA]</scope>
    <source>
        <strain evidence="3">JCM 14234</strain>
    </source>
</reference>
<evidence type="ECO:0000256" key="1">
    <source>
        <dbReference type="SAM" id="MobiDB-lite"/>
    </source>
</evidence>
<sequence length="133" mass="14396">MPPANVRVMKNYRTPPTDEQIVSAFSRFATERAEAGVMVAKAVRDVHFGDGRVTVILDPARSGAEYWALIETSAFDNLAELFGIPAAFDDEDGIWLRGRVSIVEVQDVDGRPLGTRTTTELNDKATGRGSAGA</sequence>
<accession>A0ABP6LK94</accession>
<dbReference type="EMBL" id="BAAAVS010000054">
    <property type="protein sequence ID" value="GAA3044970.1"/>
    <property type="molecule type" value="Genomic_DNA"/>
</dbReference>
<evidence type="ECO:0000313" key="3">
    <source>
        <dbReference type="Proteomes" id="UP001501035"/>
    </source>
</evidence>
<keyword evidence="3" id="KW-1185">Reference proteome</keyword>
<name>A0ABP6LK94_9ACTN</name>
<comment type="caution">
    <text evidence="2">The sequence shown here is derived from an EMBL/GenBank/DDBJ whole genome shotgun (WGS) entry which is preliminary data.</text>
</comment>
<feature type="region of interest" description="Disordered" evidence="1">
    <location>
        <begin position="112"/>
        <end position="133"/>
    </location>
</feature>
<gene>
    <name evidence="2" type="ORF">GCM10010528_25310</name>
</gene>
<organism evidence="2 3">
    <name type="scientific">Gordonia defluvii</name>
    <dbReference type="NCBI Taxonomy" id="283718"/>
    <lineage>
        <taxon>Bacteria</taxon>
        <taxon>Bacillati</taxon>
        <taxon>Actinomycetota</taxon>
        <taxon>Actinomycetes</taxon>
        <taxon>Mycobacteriales</taxon>
        <taxon>Gordoniaceae</taxon>
        <taxon>Gordonia</taxon>
    </lineage>
</organism>
<protein>
    <submittedName>
        <fullName evidence="2">Uncharacterized protein</fullName>
    </submittedName>
</protein>